<comment type="caution">
    <text evidence="3">The sequence shown here is derived from an EMBL/GenBank/DDBJ whole genome shotgun (WGS) entry which is preliminary data.</text>
</comment>
<dbReference type="EMBL" id="JAXOVC010000001">
    <property type="protein sequence ID" value="KAK4508238.1"/>
    <property type="molecule type" value="Genomic_DNA"/>
</dbReference>
<dbReference type="PANTHER" id="PTHR10622:SF12">
    <property type="entry name" value="HET DOMAIN-CONTAINING PROTEIN"/>
    <property type="match status" value="1"/>
</dbReference>
<keyword evidence="4" id="KW-1185">Reference proteome</keyword>
<evidence type="ECO:0000259" key="1">
    <source>
        <dbReference type="Pfam" id="PF06985"/>
    </source>
</evidence>
<dbReference type="Pfam" id="PF06985">
    <property type="entry name" value="HET"/>
    <property type="match status" value="1"/>
</dbReference>
<name>A0ABR0F5C2_ZASCE</name>
<dbReference type="InterPro" id="IPR058525">
    <property type="entry name" value="DUF8212"/>
</dbReference>
<evidence type="ECO:0000259" key="2">
    <source>
        <dbReference type="Pfam" id="PF26640"/>
    </source>
</evidence>
<organism evidence="3 4">
    <name type="scientific">Zasmidium cellare</name>
    <name type="common">Wine cellar mold</name>
    <name type="synonym">Racodium cellare</name>
    <dbReference type="NCBI Taxonomy" id="395010"/>
    <lineage>
        <taxon>Eukaryota</taxon>
        <taxon>Fungi</taxon>
        <taxon>Dikarya</taxon>
        <taxon>Ascomycota</taxon>
        <taxon>Pezizomycotina</taxon>
        <taxon>Dothideomycetes</taxon>
        <taxon>Dothideomycetidae</taxon>
        <taxon>Mycosphaerellales</taxon>
        <taxon>Mycosphaerellaceae</taxon>
        <taxon>Zasmidium</taxon>
    </lineage>
</organism>
<feature type="domain" description="DUF8212" evidence="2">
    <location>
        <begin position="222"/>
        <end position="253"/>
    </location>
</feature>
<protein>
    <recommendedName>
        <fullName evidence="5">Heterokaryon incompatibility domain-containing protein</fullName>
    </recommendedName>
</protein>
<gene>
    <name evidence="3" type="ORF">PRZ48_001976</name>
</gene>
<evidence type="ECO:0000313" key="3">
    <source>
        <dbReference type="EMBL" id="KAK4508238.1"/>
    </source>
</evidence>
<accession>A0ABR0F5C2</accession>
<feature type="domain" description="Heterokaryon incompatibility" evidence="1">
    <location>
        <begin position="22"/>
        <end position="107"/>
    </location>
</feature>
<evidence type="ECO:0008006" key="5">
    <source>
        <dbReference type="Google" id="ProtNLM"/>
    </source>
</evidence>
<evidence type="ECO:0000313" key="4">
    <source>
        <dbReference type="Proteomes" id="UP001305779"/>
    </source>
</evidence>
<reference evidence="3 4" key="1">
    <citation type="journal article" date="2023" name="G3 (Bethesda)">
        <title>A chromosome-level genome assembly of Zasmidium syzygii isolated from banana leaves.</title>
        <authorList>
            <person name="van Westerhoven A.C."/>
            <person name="Mehrabi R."/>
            <person name="Talebi R."/>
            <person name="Steentjes M.B.F."/>
            <person name="Corcolon B."/>
            <person name="Chong P.A."/>
            <person name="Kema G.H.J."/>
            <person name="Seidl M.F."/>
        </authorList>
    </citation>
    <scope>NUCLEOTIDE SEQUENCE [LARGE SCALE GENOMIC DNA]</scope>
    <source>
        <strain evidence="3 4">P124</strain>
    </source>
</reference>
<dbReference type="Proteomes" id="UP001305779">
    <property type="component" value="Unassembled WGS sequence"/>
</dbReference>
<dbReference type="Pfam" id="PF26640">
    <property type="entry name" value="DUF8212"/>
    <property type="match status" value="1"/>
</dbReference>
<dbReference type="InterPro" id="IPR010730">
    <property type="entry name" value="HET"/>
</dbReference>
<proteinExistence type="predicted"/>
<dbReference type="PANTHER" id="PTHR10622">
    <property type="entry name" value="HET DOMAIN-CONTAINING PROTEIN"/>
    <property type="match status" value="1"/>
</dbReference>
<sequence>MRLINTTTLELHSFFNRDIPPYAILSHCWGDDEVSLQDLAAGSRNKAGFKKIVNVCRLAKAEYDLDWAWVDTCCIDKTSSAELSESINSMYRWYQKSVVCYAFLTDVNIENVDWKQDFVQCRWFKRGWTLQELLAPSEVRFFDIGLRFIGTKEDLAAGISIITRIPETLLQGSWHEHRTSTSVACRMSWASHRKTTREEDIAYCLLGIFDINMPLLYGEGRKAFQRLQEHIVGSSTDESIFAWMSNKANSEAENSRGLLASSPKDFAYSGYMVSFRSASRPPTTVINNGMQVHYAIPDLLQLVRHGRDHSQLPQWISILLVREATCDGVYHREDPATLLARQVNLSLQPRFYAKIYVSQHREPRPLEGPGLDSILDQYRHHRWLRYVHTAHLFRSRLDWNAMLLVCFLGMCFPDETEETVMTLLAHYLLMFIIVGKFADMAFELFRGERRVRHLGLAFLTATLVLRAPAPLQLAAVYTLTPDISQSLAPYRIVRPVGIDNSAPGD</sequence>